<dbReference type="EMBL" id="LBQX01000029">
    <property type="protein sequence ID" value="KKP86218.1"/>
    <property type="molecule type" value="Genomic_DNA"/>
</dbReference>
<evidence type="ECO:0000313" key="1">
    <source>
        <dbReference type="EMBL" id="KKP86218.1"/>
    </source>
</evidence>
<sequence>MKKFNGYRPTHRNKWKFIQEGILSVQELSLLEFYADIVDFDRKHPNFGLFEVNFEEISQVFECSTGTVRGWNNKLILIGFIEKTSKRDWYKLICYERYIDPSPR</sequence>
<dbReference type="AlphaFoldDB" id="A0A0G0CYW3"/>
<reference evidence="1 2" key="1">
    <citation type="journal article" date="2015" name="Nature">
        <title>rRNA introns, odd ribosomes, and small enigmatic genomes across a large radiation of phyla.</title>
        <authorList>
            <person name="Brown C.T."/>
            <person name="Hug L.A."/>
            <person name="Thomas B.C."/>
            <person name="Sharon I."/>
            <person name="Castelle C.J."/>
            <person name="Singh A."/>
            <person name="Wilkins M.J."/>
            <person name="Williams K.H."/>
            <person name="Banfield J.F."/>
        </authorList>
    </citation>
    <scope>NUCLEOTIDE SEQUENCE [LARGE SCALE GENOMIC DNA]</scope>
</reference>
<evidence type="ECO:0000313" key="2">
    <source>
        <dbReference type="Proteomes" id="UP000034536"/>
    </source>
</evidence>
<name>A0A0G0CYW3_9BACT</name>
<comment type="caution">
    <text evidence="1">The sequence shown here is derived from an EMBL/GenBank/DDBJ whole genome shotgun (WGS) entry which is preliminary data.</text>
</comment>
<accession>A0A0G0CYW3</accession>
<organism evidence="1 2">
    <name type="scientific">Candidatus Roizmanbacteria bacterium GW2011_GWA2_35_8</name>
    <dbReference type="NCBI Taxonomy" id="1618479"/>
    <lineage>
        <taxon>Bacteria</taxon>
        <taxon>Candidatus Roizmaniibacteriota</taxon>
    </lineage>
</organism>
<gene>
    <name evidence="1" type="ORF">UR89_C0029G0003</name>
</gene>
<protein>
    <recommendedName>
        <fullName evidence="3">Helix-turn-helix domain-containing protein</fullName>
    </recommendedName>
</protein>
<proteinExistence type="predicted"/>
<evidence type="ECO:0008006" key="3">
    <source>
        <dbReference type="Google" id="ProtNLM"/>
    </source>
</evidence>
<dbReference type="Proteomes" id="UP000034536">
    <property type="component" value="Unassembled WGS sequence"/>
</dbReference>